<protein>
    <submittedName>
        <fullName evidence="2">Uncharacterized protein</fullName>
    </submittedName>
</protein>
<dbReference type="STRING" id="29655.A0A0K9NZS5"/>
<dbReference type="PANTHER" id="PTHR45096:SF1">
    <property type="entry name" value="PROTEIN NEDD1"/>
    <property type="match status" value="1"/>
</dbReference>
<gene>
    <name evidence="2" type="ORF">ZOSMA_47G00120</name>
</gene>
<dbReference type="PANTHER" id="PTHR45096">
    <property type="entry name" value="PROTEIN NEDD1"/>
    <property type="match status" value="1"/>
</dbReference>
<name>A0A0K9NZS5_ZOSMR</name>
<dbReference type="OMA" id="FSSIHAW"/>
<dbReference type="InterPro" id="IPR044621">
    <property type="entry name" value="NEDD1"/>
</dbReference>
<accession>A0A0K9NZS5</accession>
<dbReference type="GO" id="GO:0140496">
    <property type="term" value="F:gamma-tubulin complex binding"/>
    <property type="evidence" value="ECO:0007669"/>
    <property type="project" value="InterPro"/>
</dbReference>
<comment type="caution">
    <text evidence="2">The sequence shown here is derived from an EMBL/GenBank/DDBJ whole genome shotgun (WGS) entry which is preliminary data.</text>
</comment>
<reference evidence="3" key="1">
    <citation type="journal article" date="2016" name="Nature">
        <title>The genome of the seagrass Zostera marina reveals angiosperm adaptation to the sea.</title>
        <authorList>
            <person name="Olsen J.L."/>
            <person name="Rouze P."/>
            <person name="Verhelst B."/>
            <person name="Lin Y.-C."/>
            <person name="Bayer T."/>
            <person name="Collen J."/>
            <person name="Dattolo E."/>
            <person name="De Paoli E."/>
            <person name="Dittami S."/>
            <person name="Maumus F."/>
            <person name="Michel G."/>
            <person name="Kersting A."/>
            <person name="Lauritano C."/>
            <person name="Lohaus R."/>
            <person name="Toepel M."/>
            <person name="Tonon T."/>
            <person name="Vanneste K."/>
            <person name="Amirebrahimi M."/>
            <person name="Brakel J."/>
            <person name="Bostroem C."/>
            <person name="Chovatia M."/>
            <person name="Grimwood J."/>
            <person name="Jenkins J.W."/>
            <person name="Jueterbock A."/>
            <person name="Mraz A."/>
            <person name="Stam W.T."/>
            <person name="Tice H."/>
            <person name="Bornberg-Bauer E."/>
            <person name="Green P.J."/>
            <person name="Pearson G.A."/>
            <person name="Procaccini G."/>
            <person name="Duarte C.M."/>
            <person name="Schmutz J."/>
            <person name="Reusch T.B.H."/>
            <person name="Van de Peer Y."/>
        </authorList>
    </citation>
    <scope>NUCLEOTIDE SEQUENCE [LARGE SCALE GENOMIC DNA]</scope>
    <source>
        <strain evidence="3">cv. Finnish</strain>
    </source>
</reference>
<feature type="region of interest" description="Disordered" evidence="1">
    <location>
        <begin position="125"/>
        <end position="145"/>
    </location>
</feature>
<dbReference type="EMBL" id="LFYR01001390">
    <property type="protein sequence ID" value="KMZ62223.1"/>
    <property type="molecule type" value="Genomic_DNA"/>
</dbReference>
<evidence type="ECO:0000313" key="3">
    <source>
        <dbReference type="Proteomes" id="UP000036987"/>
    </source>
</evidence>
<organism evidence="2 3">
    <name type="scientific">Zostera marina</name>
    <name type="common">Eelgrass</name>
    <dbReference type="NCBI Taxonomy" id="29655"/>
    <lineage>
        <taxon>Eukaryota</taxon>
        <taxon>Viridiplantae</taxon>
        <taxon>Streptophyta</taxon>
        <taxon>Embryophyta</taxon>
        <taxon>Tracheophyta</taxon>
        <taxon>Spermatophyta</taxon>
        <taxon>Magnoliopsida</taxon>
        <taxon>Liliopsida</taxon>
        <taxon>Zosteraceae</taxon>
        <taxon>Zostera</taxon>
    </lineage>
</organism>
<proteinExistence type="predicted"/>
<dbReference type="Proteomes" id="UP000036987">
    <property type="component" value="Unassembled WGS sequence"/>
</dbReference>
<dbReference type="AlphaFoldDB" id="A0A0K9NZS5"/>
<evidence type="ECO:0000313" key="2">
    <source>
        <dbReference type="EMBL" id="KMZ62223.1"/>
    </source>
</evidence>
<dbReference type="GO" id="GO:0010968">
    <property type="term" value="P:regulation of microtubule nucleation"/>
    <property type="evidence" value="ECO:0007669"/>
    <property type="project" value="InterPro"/>
</dbReference>
<keyword evidence="3" id="KW-1185">Reference proteome</keyword>
<sequence>MVCSMSSIQDDTISTFSPSVTSCNSGSSFSSIHAWVGNAINDKLRSHHQMTPFNSQTLPVSTRTSSISAGLQEISTPTSFSTNYSLGLTDMHTKANLELPVTLSSSFQSRYSTYADRISTIFAREEGKSSASSSPKSKKTSKEKNVNDILEKITSLPSIQDQSNAIGFENLSSRSESESQTYHSYGTGSSFSLQMFQRTIEDRLESMQESFHEDVRNVHIEVIRQFHMHETPMLDILNKIKENIEHVAKEIQSLKQENQQFRSFH</sequence>
<dbReference type="OrthoDB" id="1602884at2759"/>
<evidence type="ECO:0000256" key="1">
    <source>
        <dbReference type="SAM" id="MobiDB-lite"/>
    </source>
</evidence>